<dbReference type="Proteomes" id="UP000886653">
    <property type="component" value="Unassembled WGS sequence"/>
</dbReference>
<name>A0A9P6TE37_9BASI</name>
<dbReference type="GO" id="GO:0005506">
    <property type="term" value="F:iron ion binding"/>
    <property type="evidence" value="ECO:0007669"/>
    <property type="project" value="InterPro"/>
</dbReference>
<evidence type="ECO:0000313" key="3">
    <source>
        <dbReference type="EMBL" id="KAG0148434.1"/>
    </source>
</evidence>
<dbReference type="GO" id="GO:0016226">
    <property type="term" value="P:iron-sulfur cluster assembly"/>
    <property type="evidence" value="ECO:0007669"/>
    <property type="project" value="InterPro"/>
</dbReference>
<dbReference type="InterPro" id="IPR001075">
    <property type="entry name" value="NIF_FeS_clus_asmbl_NifU_C"/>
</dbReference>
<sequence length="59" mass="6948">MWKGSCCDCDSSTMTLKSSIKRMLRNKCRAKKKRWQMTNVRCRIFLQISFISICQIQVG</sequence>
<dbReference type="GO" id="GO:0051536">
    <property type="term" value="F:iron-sulfur cluster binding"/>
    <property type="evidence" value="ECO:0007669"/>
    <property type="project" value="InterPro"/>
</dbReference>
<comment type="similarity">
    <text evidence="1">Belongs to the NifU family.</text>
</comment>
<comment type="caution">
    <text evidence="3">The sequence shown here is derived from an EMBL/GenBank/DDBJ whole genome shotgun (WGS) entry which is preliminary data.</text>
</comment>
<dbReference type="InterPro" id="IPR034904">
    <property type="entry name" value="FSCA_dom_sf"/>
</dbReference>
<gene>
    <name evidence="3" type="ORF">CROQUDRAFT_411200</name>
</gene>
<evidence type="ECO:0000259" key="2">
    <source>
        <dbReference type="Pfam" id="PF01106"/>
    </source>
</evidence>
<evidence type="ECO:0000256" key="1">
    <source>
        <dbReference type="ARBA" id="ARBA00006420"/>
    </source>
</evidence>
<dbReference type="Pfam" id="PF01106">
    <property type="entry name" value="NifU"/>
    <property type="match status" value="1"/>
</dbReference>
<protein>
    <recommendedName>
        <fullName evidence="2">NIF system FeS cluster assembly NifU C-terminal domain-containing protein</fullName>
    </recommendedName>
</protein>
<dbReference type="EMBL" id="MU167237">
    <property type="protein sequence ID" value="KAG0148434.1"/>
    <property type="molecule type" value="Genomic_DNA"/>
</dbReference>
<organism evidence="3 4">
    <name type="scientific">Cronartium quercuum f. sp. fusiforme G11</name>
    <dbReference type="NCBI Taxonomy" id="708437"/>
    <lineage>
        <taxon>Eukaryota</taxon>
        <taxon>Fungi</taxon>
        <taxon>Dikarya</taxon>
        <taxon>Basidiomycota</taxon>
        <taxon>Pucciniomycotina</taxon>
        <taxon>Pucciniomycetes</taxon>
        <taxon>Pucciniales</taxon>
        <taxon>Coleosporiaceae</taxon>
        <taxon>Cronartium</taxon>
    </lineage>
</organism>
<dbReference type="OrthoDB" id="565552at2759"/>
<feature type="domain" description="NIF system FeS cluster assembly NifU C-terminal" evidence="2">
    <location>
        <begin position="3"/>
        <end position="31"/>
    </location>
</feature>
<accession>A0A9P6TE37</accession>
<proteinExistence type="inferred from homology"/>
<reference evidence="3" key="1">
    <citation type="submission" date="2013-11" db="EMBL/GenBank/DDBJ databases">
        <title>Genome sequence of the fusiform rust pathogen reveals effectors for host alternation and coevolution with pine.</title>
        <authorList>
            <consortium name="DOE Joint Genome Institute"/>
            <person name="Smith K."/>
            <person name="Pendleton A."/>
            <person name="Kubisiak T."/>
            <person name="Anderson C."/>
            <person name="Salamov A."/>
            <person name="Aerts A."/>
            <person name="Riley R."/>
            <person name="Clum A."/>
            <person name="Lindquist E."/>
            <person name="Ence D."/>
            <person name="Campbell M."/>
            <person name="Kronenberg Z."/>
            <person name="Feau N."/>
            <person name="Dhillon B."/>
            <person name="Hamelin R."/>
            <person name="Burleigh J."/>
            <person name="Smith J."/>
            <person name="Yandell M."/>
            <person name="Nelson C."/>
            <person name="Grigoriev I."/>
            <person name="Davis J."/>
        </authorList>
    </citation>
    <scope>NUCLEOTIDE SEQUENCE</scope>
    <source>
        <strain evidence="3">G11</strain>
    </source>
</reference>
<dbReference type="SUPFAM" id="SSF117916">
    <property type="entry name" value="Fe-S cluster assembly (FSCA) domain-like"/>
    <property type="match status" value="1"/>
</dbReference>
<keyword evidence="4" id="KW-1185">Reference proteome</keyword>
<dbReference type="Gene3D" id="3.30.300.130">
    <property type="entry name" value="Fe-S cluster assembly (FSCA)"/>
    <property type="match status" value="1"/>
</dbReference>
<evidence type="ECO:0000313" key="4">
    <source>
        <dbReference type="Proteomes" id="UP000886653"/>
    </source>
</evidence>
<dbReference type="AlphaFoldDB" id="A0A9P6TE37"/>